<feature type="transmembrane region" description="Helical" evidence="5">
    <location>
        <begin position="187"/>
        <end position="209"/>
    </location>
</feature>
<proteinExistence type="inferred from homology"/>
<feature type="transmembrane region" description="Helical" evidence="5">
    <location>
        <begin position="278"/>
        <end position="300"/>
    </location>
</feature>
<keyword evidence="3 5" id="KW-1133">Transmembrane helix</keyword>
<evidence type="ECO:0000256" key="1">
    <source>
        <dbReference type="ARBA" id="ARBA00004141"/>
    </source>
</evidence>
<feature type="transmembrane region" description="Helical" evidence="5">
    <location>
        <begin position="6"/>
        <end position="26"/>
    </location>
</feature>
<comment type="caution">
    <text evidence="6">The sequence shown here is derived from an EMBL/GenBank/DDBJ whole genome shotgun (WGS) entry which is preliminary data.</text>
</comment>
<comment type="similarity">
    <text evidence="5">Belongs to the BI1 family.</text>
</comment>
<gene>
    <name evidence="6" type="ORF">KP509_33G012500</name>
</gene>
<evidence type="ECO:0000313" key="6">
    <source>
        <dbReference type="EMBL" id="KAH7285097.1"/>
    </source>
</evidence>
<reference evidence="6" key="1">
    <citation type="submission" date="2021-08" db="EMBL/GenBank/DDBJ databases">
        <title>WGS assembly of Ceratopteris richardii.</title>
        <authorList>
            <person name="Marchant D.B."/>
            <person name="Chen G."/>
            <person name="Jenkins J."/>
            <person name="Shu S."/>
            <person name="Leebens-Mack J."/>
            <person name="Grimwood J."/>
            <person name="Schmutz J."/>
            <person name="Soltis P."/>
            <person name="Soltis D."/>
            <person name="Chen Z.-H."/>
        </authorList>
    </citation>
    <scope>NUCLEOTIDE SEQUENCE</scope>
    <source>
        <strain evidence="6">Whitten #5841</strain>
        <tissue evidence="6">Leaf</tissue>
    </source>
</reference>
<dbReference type="OrthoDB" id="7933078at2759"/>
<dbReference type="Pfam" id="PF01027">
    <property type="entry name" value="Bax1-I"/>
    <property type="match status" value="1"/>
</dbReference>
<dbReference type="AlphaFoldDB" id="A0A8T2QM56"/>
<feature type="transmembrane region" description="Helical" evidence="5">
    <location>
        <begin position="160"/>
        <end position="181"/>
    </location>
</feature>
<comment type="subcellular location">
    <subcellularLocation>
        <location evidence="1">Membrane</location>
        <topology evidence="1">Multi-pass membrane protein</topology>
    </subcellularLocation>
</comment>
<organism evidence="6 7">
    <name type="scientific">Ceratopteris richardii</name>
    <name type="common">Triangle waterfern</name>
    <dbReference type="NCBI Taxonomy" id="49495"/>
    <lineage>
        <taxon>Eukaryota</taxon>
        <taxon>Viridiplantae</taxon>
        <taxon>Streptophyta</taxon>
        <taxon>Embryophyta</taxon>
        <taxon>Tracheophyta</taxon>
        <taxon>Polypodiopsida</taxon>
        <taxon>Polypodiidae</taxon>
        <taxon>Polypodiales</taxon>
        <taxon>Pteridineae</taxon>
        <taxon>Pteridaceae</taxon>
        <taxon>Parkerioideae</taxon>
        <taxon>Ceratopteris</taxon>
    </lineage>
</organism>
<keyword evidence="2 5" id="KW-0812">Transmembrane</keyword>
<evidence type="ECO:0000313" key="7">
    <source>
        <dbReference type="Proteomes" id="UP000825935"/>
    </source>
</evidence>
<evidence type="ECO:0000256" key="3">
    <source>
        <dbReference type="ARBA" id="ARBA00022989"/>
    </source>
</evidence>
<keyword evidence="7" id="KW-1185">Reference proteome</keyword>
<dbReference type="PANTHER" id="PTHR23291">
    <property type="entry name" value="BAX INHIBITOR-RELATED"/>
    <property type="match status" value="1"/>
</dbReference>
<evidence type="ECO:0000256" key="4">
    <source>
        <dbReference type="ARBA" id="ARBA00023136"/>
    </source>
</evidence>
<sequence length="304" mass="34064">MCFYTAGILLLFVWYVLLLLAFVRAVTMQTDPTRRPVVMTPPTAQTYVYPGVGPSVPTAFPYPPVYKSPYGDVEAGFGGQPQLYPYIAADENALRWAFIRKVYIILSMQLILTAIVAGVVAFYHPVSDFLVRTPGLVIGMSFLPFIVLCPLYCYRQSFPLNLFLLSLFTVSLSLIVGMSCAFTQGKIIWEAALLTTAVVVSLTLYTFWATRRGYDFSFLGPILFASLMILIIFIIIQVFFPLGKLSSTIIGGVGALIFSGYIIYDTDNLIKRYTYDEYVWASVSLYLDIINLFLSLLTLFRATE</sequence>
<accession>A0A8T2QM56</accession>
<dbReference type="EMBL" id="CM035438">
    <property type="protein sequence ID" value="KAH7285097.1"/>
    <property type="molecule type" value="Genomic_DNA"/>
</dbReference>
<comment type="caution">
    <text evidence="5">Lacks conserved residue(s) required for the propagation of feature annotation.</text>
</comment>
<dbReference type="InterPro" id="IPR006214">
    <property type="entry name" value="Bax_inhibitor_1-related"/>
</dbReference>
<evidence type="ECO:0000256" key="5">
    <source>
        <dbReference type="RuleBase" id="RU004379"/>
    </source>
</evidence>
<feature type="transmembrane region" description="Helical" evidence="5">
    <location>
        <begin position="246"/>
        <end position="266"/>
    </location>
</feature>
<dbReference type="Proteomes" id="UP000825935">
    <property type="component" value="Chromosome 33"/>
</dbReference>
<feature type="transmembrane region" description="Helical" evidence="5">
    <location>
        <begin position="216"/>
        <end position="240"/>
    </location>
</feature>
<feature type="transmembrane region" description="Helical" evidence="5">
    <location>
        <begin position="102"/>
        <end position="123"/>
    </location>
</feature>
<protein>
    <submittedName>
        <fullName evidence="6">Uncharacterized protein</fullName>
    </submittedName>
</protein>
<keyword evidence="4 5" id="KW-0472">Membrane</keyword>
<evidence type="ECO:0000256" key="2">
    <source>
        <dbReference type="ARBA" id="ARBA00022692"/>
    </source>
</evidence>
<dbReference type="PANTHER" id="PTHR23291:SF31">
    <property type="entry name" value="PROTEIN LIFEGUARD 4"/>
    <property type="match status" value="1"/>
</dbReference>
<dbReference type="GO" id="GO:0016020">
    <property type="term" value="C:membrane"/>
    <property type="evidence" value="ECO:0007669"/>
    <property type="project" value="UniProtKB-SubCell"/>
</dbReference>
<dbReference type="OMA" id="FICAFTS"/>
<name>A0A8T2QM56_CERRI</name>
<feature type="transmembrane region" description="Helical" evidence="5">
    <location>
        <begin position="135"/>
        <end position="153"/>
    </location>
</feature>